<comment type="caution">
    <text evidence="2">The sequence shown here is derived from an EMBL/GenBank/DDBJ whole genome shotgun (WGS) entry which is preliminary data.</text>
</comment>
<evidence type="ECO:0000256" key="1">
    <source>
        <dbReference type="SAM" id="Phobius"/>
    </source>
</evidence>
<name>A0ABQ3XGS3_9ACTN</name>
<feature type="transmembrane region" description="Helical" evidence="1">
    <location>
        <begin position="6"/>
        <end position="29"/>
    </location>
</feature>
<keyword evidence="1" id="KW-1133">Transmembrane helix</keyword>
<dbReference type="RefSeq" id="WP_203800864.1">
    <property type="nucleotide sequence ID" value="NZ_BAAAQE010000099.1"/>
</dbReference>
<feature type="transmembrane region" description="Helical" evidence="1">
    <location>
        <begin position="164"/>
        <end position="188"/>
    </location>
</feature>
<feature type="transmembrane region" description="Helical" evidence="1">
    <location>
        <begin position="41"/>
        <end position="67"/>
    </location>
</feature>
<organism evidence="2 3">
    <name type="scientific">Actinoplanes couchii</name>
    <dbReference type="NCBI Taxonomy" id="403638"/>
    <lineage>
        <taxon>Bacteria</taxon>
        <taxon>Bacillati</taxon>
        <taxon>Actinomycetota</taxon>
        <taxon>Actinomycetes</taxon>
        <taxon>Micromonosporales</taxon>
        <taxon>Micromonosporaceae</taxon>
        <taxon>Actinoplanes</taxon>
    </lineage>
</organism>
<feature type="transmembrane region" description="Helical" evidence="1">
    <location>
        <begin position="119"/>
        <end position="139"/>
    </location>
</feature>
<evidence type="ECO:0000313" key="2">
    <source>
        <dbReference type="EMBL" id="GID57697.1"/>
    </source>
</evidence>
<gene>
    <name evidence="2" type="ORF">Aco03nite_061010</name>
</gene>
<keyword evidence="1" id="KW-0812">Transmembrane</keyword>
<keyword evidence="1" id="KW-0472">Membrane</keyword>
<evidence type="ECO:0008006" key="4">
    <source>
        <dbReference type="Google" id="ProtNLM"/>
    </source>
</evidence>
<dbReference type="EMBL" id="BOMG01000076">
    <property type="protein sequence ID" value="GID57697.1"/>
    <property type="molecule type" value="Genomic_DNA"/>
</dbReference>
<dbReference type="InterPro" id="IPR021315">
    <property type="entry name" value="Gap/Sap"/>
</dbReference>
<feature type="transmembrane region" description="Helical" evidence="1">
    <location>
        <begin position="209"/>
        <end position="232"/>
    </location>
</feature>
<dbReference type="Pfam" id="PF11139">
    <property type="entry name" value="SfLAP"/>
    <property type="match status" value="1"/>
</dbReference>
<dbReference type="Proteomes" id="UP000612282">
    <property type="component" value="Unassembled WGS sequence"/>
</dbReference>
<sequence length="234" mass="24415">MDVALLASLAVLALIDSTSFGTLLIPIWLMIHPGAVRPGKIMIFLGTVAAFYFAVGVAVALGAGALLPAITRVLDTRPAQWTLLVIGVALFFWSFRLGSHSGKGQAGAGGRLSRWRQRVLAEDGGTGALAGLALVAALIEVSTMLPYLGAIGLVTTAELPVPQIVLVMAGYCLVMIVPALVLMLLRLAGGRRLVPALTRISDWMTTSDTVAWVVGIAGFLLAREAAANLYLIGA</sequence>
<protein>
    <recommendedName>
        <fullName evidence="4">Sap, sulfolipid-1-addressing protein</fullName>
    </recommendedName>
</protein>
<proteinExistence type="predicted"/>
<evidence type="ECO:0000313" key="3">
    <source>
        <dbReference type="Proteomes" id="UP000612282"/>
    </source>
</evidence>
<reference evidence="2 3" key="1">
    <citation type="submission" date="2021-01" db="EMBL/GenBank/DDBJ databases">
        <title>Whole genome shotgun sequence of Actinoplanes couchii NBRC 106145.</title>
        <authorList>
            <person name="Komaki H."/>
            <person name="Tamura T."/>
        </authorList>
    </citation>
    <scope>NUCLEOTIDE SEQUENCE [LARGE SCALE GENOMIC DNA]</scope>
    <source>
        <strain evidence="2 3">NBRC 106145</strain>
    </source>
</reference>
<keyword evidence="3" id="KW-1185">Reference proteome</keyword>
<accession>A0ABQ3XGS3</accession>
<feature type="transmembrane region" description="Helical" evidence="1">
    <location>
        <begin position="79"/>
        <end position="98"/>
    </location>
</feature>